<evidence type="ECO:0000313" key="1">
    <source>
        <dbReference type="EMBL" id="MCC0176096.1"/>
    </source>
</evidence>
<name>A0A964FEP0_9CYAN</name>
<keyword evidence="2" id="KW-1185">Reference proteome</keyword>
<gene>
    <name evidence="1" type="ORF">I4641_03765</name>
</gene>
<organism evidence="1 2">
    <name type="scientific">Waterburya agarophytonicola KI4</name>
    <dbReference type="NCBI Taxonomy" id="2874699"/>
    <lineage>
        <taxon>Bacteria</taxon>
        <taxon>Bacillati</taxon>
        <taxon>Cyanobacteriota</taxon>
        <taxon>Cyanophyceae</taxon>
        <taxon>Pleurocapsales</taxon>
        <taxon>Hyellaceae</taxon>
        <taxon>Waterburya</taxon>
        <taxon>Waterburya agarophytonicola</taxon>
    </lineage>
</organism>
<dbReference type="AlphaFoldDB" id="A0A964FEP0"/>
<dbReference type="RefSeq" id="WP_229639131.1">
    <property type="nucleotide sequence ID" value="NZ_JADWDC010000006.1"/>
</dbReference>
<evidence type="ECO:0000313" key="2">
    <source>
        <dbReference type="Proteomes" id="UP000729733"/>
    </source>
</evidence>
<protein>
    <submittedName>
        <fullName evidence="1">Uncharacterized protein</fullName>
    </submittedName>
</protein>
<reference evidence="1" key="1">
    <citation type="journal article" date="2021" name="Antonie Van Leeuwenhoek">
        <title>Draft genome and description of Waterburya agarophytonicola gen. nov. sp. nov. (Pleurocapsales, Cyanobacteria): a seaweed symbiont.</title>
        <authorList>
            <person name="Bonthond G."/>
            <person name="Shalygin S."/>
            <person name="Bayer T."/>
            <person name="Weinberger F."/>
        </authorList>
    </citation>
    <scope>NUCLEOTIDE SEQUENCE</scope>
    <source>
        <strain evidence="1">KI4</strain>
    </source>
</reference>
<sequence length="67" mass="7793">MKLIREIVKQAINTGYLTLEAEEKLRHMLKDKYELEDLEAFIDLQQAAMVGMVKQESRELLAASREI</sequence>
<proteinExistence type="predicted"/>
<accession>A0A964FEP0</accession>
<dbReference type="EMBL" id="JADWDC010000006">
    <property type="protein sequence ID" value="MCC0176096.1"/>
    <property type="molecule type" value="Genomic_DNA"/>
</dbReference>
<comment type="caution">
    <text evidence="1">The sequence shown here is derived from an EMBL/GenBank/DDBJ whole genome shotgun (WGS) entry which is preliminary data.</text>
</comment>
<dbReference type="Proteomes" id="UP000729733">
    <property type="component" value="Unassembled WGS sequence"/>
</dbReference>